<keyword evidence="8" id="KW-1185">Reference proteome</keyword>
<name>A0AAV7XC04_9NEOP</name>
<proteinExistence type="predicted"/>
<feature type="compositionally biased region" description="Pro residues" evidence="5">
    <location>
        <begin position="592"/>
        <end position="604"/>
    </location>
</feature>
<dbReference type="InterPro" id="IPR009057">
    <property type="entry name" value="Homeodomain-like_sf"/>
</dbReference>
<feature type="compositionally biased region" description="Low complexity" evidence="5">
    <location>
        <begin position="297"/>
        <end position="311"/>
    </location>
</feature>
<evidence type="ECO:0000256" key="1">
    <source>
        <dbReference type="ARBA" id="ARBA00004123"/>
    </source>
</evidence>
<feature type="compositionally biased region" description="Basic and acidic residues" evidence="5">
    <location>
        <begin position="149"/>
        <end position="159"/>
    </location>
</feature>
<evidence type="ECO:0000313" key="7">
    <source>
        <dbReference type="EMBL" id="KAJ1521978.1"/>
    </source>
</evidence>
<feature type="compositionally biased region" description="Basic and acidic residues" evidence="5">
    <location>
        <begin position="545"/>
        <end position="580"/>
    </location>
</feature>
<feature type="compositionally biased region" description="Polar residues" evidence="5">
    <location>
        <begin position="137"/>
        <end position="147"/>
    </location>
</feature>
<feature type="region of interest" description="Disordered" evidence="5">
    <location>
        <begin position="29"/>
        <end position="233"/>
    </location>
</feature>
<evidence type="ECO:0000256" key="4">
    <source>
        <dbReference type="PROSITE-ProRule" id="PRU00320"/>
    </source>
</evidence>
<dbReference type="InterPro" id="IPR007889">
    <property type="entry name" value="HTH_Psq"/>
</dbReference>
<evidence type="ECO:0000256" key="2">
    <source>
        <dbReference type="ARBA" id="ARBA00023125"/>
    </source>
</evidence>
<dbReference type="GO" id="GO:0003677">
    <property type="term" value="F:DNA binding"/>
    <property type="evidence" value="ECO:0007669"/>
    <property type="project" value="UniProtKB-UniRule"/>
</dbReference>
<dbReference type="Gene3D" id="1.10.10.60">
    <property type="entry name" value="Homeodomain-like"/>
    <property type="match status" value="1"/>
</dbReference>
<reference evidence="7" key="1">
    <citation type="submission" date="2022-12" db="EMBL/GenBank/DDBJ databases">
        <title>Chromosome-level genome assembly of the bean flower thrips Megalurothrips usitatus.</title>
        <authorList>
            <person name="Ma L."/>
            <person name="Liu Q."/>
            <person name="Li H."/>
            <person name="Cai W."/>
        </authorList>
    </citation>
    <scope>NUCLEOTIDE SEQUENCE</scope>
    <source>
        <strain evidence="7">Cailab_2022a</strain>
    </source>
</reference>
<feature type="compositionally biased region" description="Basic and acidic residues" evidence="5">
    <location>
        <begin position="208"/>
        <end position="223"/>
    </location>
</feature>
<feature type="region of interest" description="Disordered" evidence="5">
    <location>
        <begin position="268"/>
        <end position="339"/>
    </location>
</feature>
<evidence type="ECO:0000259" key="6">
    <source>
        <dbReference type="PROSITE" id="PS50960"/>
    </source>
</evidence>
<comment type="caution">
    <text evidence="7">The sequence shown here is derived from an EMBL/GenBank/DDBJ whole genome shotgun (WGS) entry which is preliminary data.</text>
</comment>
<keyword evidence="3 4" id="KW-0539">Nucleus</keyword>
<dbReference type="GO" id="GO:0005634">
    <property type="term" value="C:nucleus"/>
    <property type="evidence" value="ECO:0007669"/>
    <property type="project" value="UniProtKB-SubCell"/>
</dbReference>
<dbReference type="Pfam" id="PF05225">
    <property type="entry name" value="HTH_psq"/>
    <property type="match status" value="1"/>
</dbReference>
<feature type="compositionally biased region" description="Polar residues" evidence="5">
    <location>
        <begin position="169"/>
        <end position="191"/>
    </location>
</feature>
<sequence length="659" mass="73103">MYKGEISVVEEQLSSLIKAAESLQVRGLSHPDQVPAGGHGGGLGVHLGRSQSPPQVCMEKFPHYPVHDAMSPHNGPGASSPYPPSPSEDPRDRDLRLGSPLRLPTIPHMPSISFTDGPLTPPRRRSGESGAAGAQPQDLSKATSSPTADRPDRLDRLDVADLSVKRSRPSSVGLPSSGTTPVPSATPNTMPSLKHESEESGDCLDMSNPERRDFPNHVSDHPHPGLLLRAQDSPLDNSGFPNIPSLAAMAMTTPQHVFPLDSQLGLFPGMEPHHRNPLLNDLPESRGENHHIPSQLPNPNSGPNPGTTPGGKRSKSKWQDGRPKGQHSAPRGGPPRSWTNAELTEALQHVWNKKMTTSQASRIFGIPYNSLLMYVRGKYGKSLKLEQLRKDCQGGPVGPLDLLGLPQLGHNNNQITERIERMDRELDRDVPAMPESDLIMGPNFPYSGNFYPDFPGFPLPVGMVHLLPQSEKNRLNQAVPVNAQLPLALDFASFRGDKDLDRDREHDDRDRESERDRKRERKVAQAHQVILRERERELQQQQREMLQREQRREQDHHQREREREQILRERERERDRDSRDPPSSPRSSQSTPQPPAAPVTPPSPAQENNNTNTDKLLKTQDLISFRACGVTPVPTPPLAHTPLPISSQPELVVEFNGQE</sequence>
<feature type="region of interest" description="Disordered" evidence="5">
    <location>
        <begin position="498"/>
        <end position="527"/>
    </location>
</feature>
<evidence type="ECO:0000313" key="8">
    <source>
        <dbReference type="Proteomes" id="UP001075354"/>
    </source>
</evidence>
<dbReference type="FunFam" id="1.10.10.60:FF:000019">
    <property type="entry name" value="Ligand-dependent corepressor isoform 1"/>
    <property type="match status" value="1"/>
</dbReference>
<evidence type="ECO:0000256" key="3">
    <source>
        <dbReference type="ARBA" id="ARBA00023242"/>
    </source>
</evidence>
<comment type="subcellular location">
    <subcellularLocation>
        <location evidence="1 4">Nucleus</location>
    </subcellularLocation>
</comment>
<dbReference type="PROSITE" id="PS50960">
    <property type="entry name" value="HTH_PSQ"/>
    <property type="match status" value="1"/>
</dbReference>
<dbReference type="SUPFAM" id="SSF46689">
    <property type="entry name" value="Homeodomain-like"/>
    <property type="match status" value="1"/>
</dbReference>
<keyword evidence="2 4" id="KW-0238">DNA-binding</keyword>
<dbReference type="AlphaFoldDB" id="A0AAV7XC04"/>
<accession>A0AAV7XC04</accession>
<dbReference type="Proteomes" id="UP001075354">
    <property type="component" value="Chromosome 12"/>
</dbReference>
<feature type="region of interest" description="Disordered" evidence="5">
    <location>
        <begin position="541"/>
        <end position="612"/>
    </location>
</feature>
<dbReference type="EMBL" id="JAPTSV010000012">
    <property type="protein sequence ID" value="KAJ1521978.1"/>
    <property type="molecule type" value="Genomic_DNA"/>
</dbReference>
<gene>
    <name evidence="7" type="ORF">ONE63_002305</name>
</gene>
<organism evidence="7 8">
    <name type="scientific">Megalurothrips usitatus</name>
    <name type="common">bean blossom thrips</name>
    <dbReference type="NCBI Taxonomy" id="439358"/>
    <lineage>
        <taxon>Eukaryota</taxon>
        <taxon>Metazoa</taxon>
        <taxon>Ecdysozoa</taxon>
        <taxon>Arthropoda</taxon>
        <taxon>Hexapoda</taxon>
        <taxon>Insecta</taxon>
        <taxon>Pterygota</taxon>
        <taxon>Neoptera</taxon>
        <taxon>Paraneoptera</taxon>
        <taxon>Thysanoptera</taxon>
        <taxon>Terebrantia</taxon>
        <taxon>Thripoidea</taxon>
        <taxon>Thripidae</taxon>
        <taxon>Megalurothrips</taxon>
    </lineage>
</organism>
<feature type="DNA-binding region" description="H-T-H motif" evidence="4">
    <location>
        <begin position="357"/>
        <end position="377"/>
    </location>
</feature>
<evidence type="ECO:0000256" key="5">
    <source>
        <dbReference type="SAM" id="MobiDB-lite"/>
    </source>
</evidence>
<feature type="compositionally biased region" description="Basic and acidic residues" evidence="5">
    <location>
        <begin position="498"/>
        <end position="517"/>
    </location>
</feature>
<protein>
    <recommendedName>
        <fullName evidence="6">HTH psq-type domain-containing protein</fullName>
    </recommendedName>
</protein>
<feature type="domain" description="HTH psq-type" evidence="6">
    <location>
        <begin position="329"/>
        <end position="381"/>
    </location>
</feature>